<sequence length="431" mass="47060">MKLTKLLAYVTLATSATFALTACSSDKSDGGKTTIEFMTTSTEKERQDNINEMIKAFESKNKHIDVKLVPVEEDALNTKVVTLARAKKLPAVIEVSQDYAKVMDQQELTDNKSASEVIKNIGEDNYYDGALNLVRNEDGKDFIAAPISGWVQGIWYNKSQIKDAGFNAPESWDDILKISKHFTDQGNKKYGIALPTVDGTFSEQAFSQFALSNGANVLDKDGKVTIDTKEMEEALSFYKELYQYALPGSNDTTEVNDAFMNGTAPMAMYSTYILPGAFEADKASNIGFAIPKKEDSAVYGTVSALSITNGLEDSQKEAAKKFVEYMSEPEQVESWTLMSPMGAQPVNKKVVESKTYKENETVKAYGDLSTDIAGSFDKVQVFGLVGDKNFKSMGTITSSGAIGKAVYQVTVKDGDVKEALKTAQKSAESAE</sequence>
<dbReference type="AlphaFoldDB" id="A0A854WAB0"/>
<evidence type="ECO:0000256" key="3">
    <source>
        <dbReference type="ARBA" id="ARBA00022729"/>
    </source>
</evidence>
<dbReference type="PANTHER" id="PTHR43649">
    <property type="entry name" value="ARABINOSE-BINDING PROTEIN-RELATED"/>
    <property type="match status" value="1"/>
</dbReference>
<dbReference type="RefSeq" id="WP_096633315.1">
    <property type="nucleotide sequence ID" value="NZ_LRDN01000012.1"/>
</dbReference>
<feature type="signal peptide" evidence="4">
    <location>
        <begin position="1"/>
        <end position="21"/>
    </location>
</feature>
<dbReference type="PANTHER" id="PTHR43649:SF34">
    <property type="entry name" value="ABC TRANSPORTER PERIPLASMIC-BINDING PROTEIN YCJN-RELATED"/>
    <property type="match status" value="1"/>
</dbReference>
<dbReference type="Pfam" id="PF01547">
    <property type="entry name" value="SBP_bac_1"/>
    <property type="match status" value="1"/>
</dbReference>
<protein>
    <submittedName>
        <fullName evidence="5">Multiple sugar-binding protein</fullName>
    </submittedName>
</protein>
<dbReference type="InterPro" id="IPR050490">
    <property type="entry name" value="Bact_solute-bd_prot1"/>
</dbReference>
<gene>
    <name evidence="5" type="primary">msmE</name>
    <name evidence="5" type="ORF">A9Y57_00345</name>
</gene>
<dbReference type="Proteomes" id="UP000217465">
    <property type="component" value="Unassembled WGS sequence"/>
</dbReference>
<name>A0A854WAB0_9STRE</name>
<accession>A0A854WAB0</accession>
<evidence type="ECO:0000313" key="5">
    <source>
        <dbReference type="EMBL" id="PCH13711.1"/>
    </source>
</evidence>
<dbReference type="PROSITE" id="PS51257">
    <property type="entry name" value="PROKAR_LIPOPROTEIN"/>
    <property type="match status" value="1"/>
</dbReference>
<evidence type="ECO:0000256" key="2">
    <source>
        <dbReference type="ARBA" id="ARBA00022448"/>
    </source>
</evidence>
<evidence type="ECO:0000256" key="4">
    <source>
        <dbReference type="SAM" id="SignalP"/>
    </source>
</evidence>
<keyword evidence="3 4" id="KW-0732">Signal</keyword>
<comment type="caution">
    <text evidence="5">The sequence shown here is derived from an EMBL/GenBank/DDBJ whole genome shotgun (WGS) entry which is preliminary data.</text>
</comment>
<comment type="similarity">
    <text evidence="1">Belongs to the bacterial solute-binding protein 1 family.</text>
</comment>
<evidence type="ECO:0000313" key="6">
    <source>
        <dbReference type="Proteomes" id="UP000217465"/>
    </source>
</evidence>
<keyword evidence="2" id="KW-0813">Transport</keyword>
<dbReference type="InterPro" id="IPR006059">
    <property type="entry name" value="SBP"/>
</dbReference>
<dbReference type="SUPFAM" id="SSF53850">
    <property type="entry name" value="Periplasmic binding protein-like II"/>
    <property type="match status" value="1"/>
</dbReference>
<proteinExistence type="inferred from homology"/>
<organism evidence="5 6">
    <name type="scientific">Streptococcus parauberis</name>
    <dbReference type="NCBI Taxonomy" id="1348"/>
    <lineage>
        <taxon>Bacteria</taxon>
        <taxon>Bacillati</taxon>
        <taxon>Bacillota</taxon>
        <taxon>Bacilli</taxon>
        <taxon>Lactobacillales</taxon>
        <taxon>Streptococcaceae</taxon>
        <taxon>Streptococcus</taxon>
    </lineage>
</organism>
<dbReference type="Gene3D" id="3.40.190.10">
    <property type="entry name" value="Periplasmic binding protein-like II"/>
    <property type="match status" value="1"/>
</dbReference>
<evidence type="ECO:0000256" key="1">
    <source>
        <dbReference type="ARBA" id="ARBA00008520"/>
    </source>
</evidence>
<feature type="chain" id="PRO_5038350845" evidence="4">
    <location>
        <begin position="22"/>
        <end position="431"/>
    </location>
</feature>
<reference evidence="5 6" key="1">
    <citation type="submission" date="2016-06" db="EMBL/GenBank/DDBJ databases">
        <authorList>
            <person name="Haines A.N."/>
            <person name="Council K.R."/>
        </authorList>
    </citation>
    <scope>NUCLEOTIDE SEQUENCE [LARGE SCALE GENOMIC DNA]</scope>
    <source>
        <strain evidence="5 6">SP158-29</strain>
    </source>
</reference>
<dbReference type="EMBL" id="NSGR01000004">
    <property type="protein sequence ID" value="PCH13711.1"/>
    <property type="molecule type" value="Genomic_DNA"/>
</dbReference>